<evidence type="ECO:0000313" key="4">
    <source>
        <dbReference type="EMBL" id="PRY66717.1"/>
    </source>
</evidence>
<dbReference type="GO" id="GO:0051287">
    <property type="term" value="F:NAD binding"/>
    <property type="evidence" value="ECO:0007669"/>
    <property type="project" value="InterPro"/>
</dbReference>
<dbReference type="PROSITE" id="PS00065">
    <property type="entry name" value="D_2_HYDROXYACID_DH_1"/>
    <property type="match status" value="1"/>
</dbReference>
<comment type="caution">
    <text evidence="4">The sequence shown here is derived from an EMBL/GenBank/DDBJ whole genome shotgun (WGS) entry which is preliminary data.</text>
</comment>
<sequence length="325" mass="35206">MIVTQSRNHACGGEMKIVVHIDNARQWQEALSQALPQATVLTSEAQTDERKGADYLAVWKAPAHLLEEQTHLKGIINLGAGVDYLLSTPGLPSDVPIVKLRDAGMGELMADYALYGVLHFYRSMDRYAAQQAGACWQPHEVVEKADWPVGVLGLGAIGAYVASALQQAGFPVLGWSRSPKAVKGVECLHGDEGLDTLLPRVKSLITILPDTAATRHLLDARRLAQLPKGASVINPGRGSLIDEQALLDALGHEETPGHLRGALLDVFHEEPLPAEHPLWQHPRVVVTPHMAAPTPLNEAIDQVISYLHDFEAGETLPTVNSDQGY</sequence>
<evidence type="ECO:0000313" key="5">
    <source>
        <dbReference type="Proteomes" id="UP000237647"/>
    </source>
</evidence>
<gene>
    <name evidence="4" type="ORF">B0H98_101712</name>
</gene>
<dbReference type="PANTHER" id="PTHR43333">
    <property type="entry name" value="2-HACID_DH_C DOMAIN-CONTAINING PROTEIN"/>
    <property type="match status" value="1"/>
</dbReference>
<dbReference type="Pfam" id="PF02826">
    <property type="entry name" value="2-Hacid_dh_C"/>
    <property type="match status" value="1"/>
</dbReference>
<protein>
    <submittedName>
        <fullName evidence="4">Glyoxylate/hydroxypyruvate reductase A</fullName>
    </submittedName>
</protein>
<dbReference type="InterPro" id="IPR006140">
    <property type="entry name" value="D-isomer_DH_NAD-bd"/>
</dbReference>
<dbReference type="CDD" id="cd12164">
    <property type="entry name" value="GDH_like_2"/>
    <property type="match status" value="1"/>
</dbReference>
<dbReference type="PANTHER" id="PTHR43333:SF1">
    <property type="entry name" value="D-ISOMER SPECIFIC 2-HYDROXYACID DEHYDROGENASE NAD-BINDING DOMAIN-CONTAINING PROTEIN"/>
    <property type="match status" value="1"/>
</dbReference>
<dbReference type="Proteomes" id="UP000237647">
    <property type="component" value="Unassembled WGS sequence"/>
</dbReference>
<name>A0A2T0V9C2_9GAMM</name>
<keyword evidence="1" id="KW-0560">Oxidoreductase</keyword>
<evidence type="ECO:0000256" key="2">
    <source>
        <dbReference type="ARBA" id="ARBA00023027"/>
    </source>
</evidence>
<dbReference type="AlphaFoldDB" id="A0A2T0V9C2"/>
<keyword evidence="5" id="KW-1185">Reference proteome</keyword>
<keyword evidence="4" id="KW-0670">Pyruvate</keyword>
<dbReference type="Gene3D" id="3.40.50.720">
    <property type="entry name" value="NAD(P)-binding Rossmann-like Domain"/>
    <property type="match status" value="2"/>
</dbReference>
<dbReference type="SUPFAM" id="SSF52283">
    <property type="entry name" value="Formate/glycerate dehydrogenase catalytic domain-like"/>
    <property type="match status" value="1"/>
</dbReference>
<accession>A0A2T0V9C2</accession>
<keyword evidence="2" id="KW-0520">NAD</keyword>
<reference evidence="4 5" key="1">
    <citation type="submission" date="2018-03" db="EMBL/GenBank/DDBJ databases">
        <title>Genomic Encyclopedia of Type Strains, Phase III (KMG-III): the genomes of soil and plant-associated and newly described type strains.</title>
        <authorList>
            <person name="Whitman W."/>
        </authorList>
    </citation>
    <scope>NUCLEOTIDE SEQUENCE [LARGE SCALE GENOMIC DNA]</scope>
    <source>
        <strain evidence="4 5">CGMCC 1.12152</strain>
    </source>
</reference>
<organism evidence="4 5">
    <name type="scientific">Vreelandella songnenensis</name>
    <dbReference type="NCBI Taxonomy" id="1176243"/>
    <lineage>
        <taxon>Bacteria</taxon>
        <taxon>Pseudomonadati</taxon>
        <taxon>Pseudomonadota</taxon>
        <taxon>Gammaproteobacteria</taxon>
        <taxon>Oceanospirillales</taxon>
        <taxon>Halomonadaceae</taxon>
        <taxon>Vreelandella</taxon>
    </lineage>
</organism>
<dbReference type="GO" id="GO:0016616">
    <property type="term" value="F:oxidoreductase activity, acting on the CH-OH group of donors, NAD or NADP as acceptor"/>
    <property type="evidence" value="ECO:0007669"/>
    <property type="project" value="UniProtKB-ARBA"/>
</dbReference>
<dbReference type="EMBL" id="PVTK01000001">
    <property type="protein sequence ID" value="PRY66717.1"/>
    <property type="molecule type" value="Genomic_DNA"/>
</dbReference>
<feature type="domain" description="D-isomer specific 2-hydroxyacid dehydrogenase NAD-binding" evidence="3">
    <location>
        <begin position="117"/>
        <end position="291"/>
    </location>
</feature>
<proteinExistence type="predicted"/>
<dbReference type="InterPro" id="IPR036291">
    <property type="entry name" value="NAD(P)-bd_dom_sf"/>
</dbReference>
<evidence type="ECO:0000256" key="1">
    <source>
        <dbReference type="ARBA" id="ARBA00023002"/>
    </source>
</evidence>
<dbReference type="SUPFAM" id="SSF51735">
    <property type="entry name" value="NAD(P)-binding Rossmann-fold domains"/>
    <property type="match status" value="1"/>
</dbReference>
<dbReference type="InterPro" id="IPR029752">
    <property type="entry name" value="D-isomer_DH_CS1"/>
</dbReference>
<evidence type="ECO:0000259" key="3">
    <source>
        <dbReference type="Pfam" id="PF02826"/>
    </source>
</evidence>